<proteinExistence type="predicted"/>
<dbReference type="PATRIC" id="fig|1212765.3.peg.932"/>
<dbReference type="KEGG" id="mhl:MHLP_04105"/>
<organism evidence="1 2">
    <name type="scientific">Mycoplasma haematolamae (strain Purdue)</name>
    <dbReference type="NCBI Taxonomy" id="1212765"/>
    <lineage>
        <taxon>Bacteria</taxon>
        <taxon>Bacillati</taxon>
        <taxon>Mycoplasmatota</taxon>
        <taxon>Mollicutes</taxon>
        <taxon>Mycoplasmataceae</taxon>
        <taxon>Mycoplasma</taxon>
    </lineage>
</organism>
<dbReference type="HOGENOM" id="CLU_147348_0_0_14"/>
<dbReference type="Proteomes" id="UP000006502">
    <property type="component" value="Chromosome"/>
</dbReference>
<reference evidence="2" key="2">
    <citation type="submission" date="2012-07" db="EMBL/GenBank/DDBJ databases">
        <title>Complete genome sequence of 'Candidatus Mycoplasma haemolamae'.</title>
        <authorList>
            <person name="Guimaraes A.M.S."/>
            <person name="Toth B."/>
            <person name="Santos A.P."/>
            <person name="Nascimento N.C."/>
            <person name="Sojka J.E."/>
            <person name="Messick J.B."/>
        </authorList>
    </citation>
    <scope>NUCLEOTIDE SEQUENCE [LARGE SCALE GENOMIC DNA]</scope>
    <source>
        <strain evidence="2">Purdue</strain>
    </source>
</reference>
<reference evidence="1 2" key="1">
    <citation type="journal article" date="2012" name="J. Bacteriol.">
        <title>Genome Sequence of "Candidatus Mycoplasma haemolamae" Strain Purdue, a Red Blood Cell Pathogen of Alpacas (Vicugna pacos) and Llamas (Lama glama).</title>
        <authorList>
            <person name="Guimaraes A.M."/>
            <person name="Toth B."/>
            <person name="Santos A.P."/>
            <person name="do Nascimento N.C."/>
            <person name="Kritchevsky J.E."/>
            <person name="Messick J.B."/>
        </authorList>
    </citation>
    <scope>NUCLEOTIDE SEQUENCE [LARGE SCALE GENOMIC DNA]</scope>
    <source>
        <strain evidence="1 2">Purdue</strain>
    </source>
</reference>
<sequence>MKIIACVVVGGNALGWSAYGIHKTVEQPIYEWGKTYCLKEGQRPCVFLGPNEKEGFMTKGSWFGDVNASTGDRVFVAKSDFSYEWIKDDLKKIFGKFPGLQQFIEKNMEDFASKKCQYKDHYGGQGHTSFWYEVICEEGLPKGRHNP</sequence>
<evidence type="ECO:0000313" key="1">
    <source>
        <dbReference type="EMBL" id="AFO52401.1"/>
    </source>
</evidence>
<gene>
    <name evidence="1" type="ordered locus">MHLP_04105</name>
</gene>
<dbReference type="AlphaFoldDB" id="I7CGL0"/>
<keyword evidence="2" id="KW-1185">Reference proteome</keyword>
<evidence type="ECO:0000313" key="2">
    <source>
        <dbReference type="Proteomes" id="UP000006502"/>
    </source>
</evidence>
<protein>
    <submittedName>
        <fullName evidence="1">Uncharacterized protein</fullName>
    </submittedName>
</protein>
<accession>I7CGL0</accession>
<name>I7CGL0_MYCHA</name>
<dbReference type="EMBL" id="CP003731">
    <property type="protein sequence ID" value="AFO52401.1"/>
    <property type="molecule type" value="Genomic_DNA"/>
</dbReference>